<name>A0A0L0P8X6_CANAR</name>
<evidence type="ECO:0000313" key="2">
    <source>
        <dbReference type="Proteomes" id="UP000037122"/>
    </source>
</evidence>
<gene>
    <name evidence="1" type="ORF">QG37_00264</name>
</gene>
<accession>A0A0L0P8X6</accession>
<dbReference type="Proteomes" id="UP000037122">
    <property type="component" value="Unassembled WGS sequence"/>
</dbReference>
<evidence type="ECO:0000313" key="1">
    <source>
        <dbReference type="EMBL" id="KNE02461.1"/>
    </source>
</evidence>
<comment type="caution">
    <text evidence="1">The sequence shown here is derived from an EMBL/GenBank/DDBJ whole genome shotgun (WGS) entry which is preliminary data.</text>
</comment>
<proteinExistence type="predicted"/>
<dbReference type="VEuPathDB" id="FungiDB:QG37_00264"/>
<reference evidence="2" key="1">
    <citation type="journal article" date="2015" name="BMC Genomics">
        <title>Draft genome of a commonly misdiagnosed multidrug resistant pathogen Candida auris.</title>
        <authorList>
            <person name="Chatterjee S."/>
            <person name="Alampalli S.V."/>
            <person name="Nageshan R.K."/>
            <person name="Chettiar S.T."/>
            <person name="Joshi S."/>
            <person name="Tatu U.S."/>
        </authorList>
    </citation>
    <scope>NUCLEOTIDE SEQUENCE [LARGE SCALE GENOMIC DNA]</scope>
    <source>
        <strain evidence="2">6684</strain>
    </source>
</reference>
<organism evidence="1 2">
    <name type="scientific">Candidozyma auris</name>
    <name type="common">Yeast</name>
    <name type="synonym">Candida auris</name>
    <dbReference type="NCBI Taxonomy" id="498019"/>
    <lineage>
        <taxon>Eukaryota</taxon>
        <taxon>Fungi</taxon>
        <taxon>Dikarya</taxon>
        <taxon>Ascomycota</taxon>
        <taxon>Saccharomycotina</taxon>
        <taxon>Pichiomycetes</taxon>
        <taxon>Metschnikowiaceae</taxon>
        <taxon>Candidozyma</taxon>
    </lineage>
</organism>
<protein>
    <submittedName>
        <fullName evidence="1">Uncharacterized protein</fullName>
    </submittedName>
</protein>
<sequence length="74" mass="8707">MVGAERNKYVRKPFFAAKWSQFMLVENALVAMWKATQSRINVRIEMKANKSNGLKYKNRSRMFQKSSICAYIQL</sequence>
<dbReference type="EMBL" id="LGST01000003">
    <property type="protein sequence ID" value="KNE02461.1"/>
    <property type="molecule type" value="Genomic_DNA"/>
</dbReference>
<dbReference type="AlphaFoldDB" id="A0A0L0P8X6"/>